<sequence>MNWKSPTFTLTVVCWTSTMPHSLTQESTNVLSRVQLGRSPQRQTSLWKVPQVCLVVYKWWKYTKHQPLYNGQMEQLMEDQLHTTRSLLEPTGIALGSMYLTM</sequence>
<proteinExistence type="predicted"/>
<protein>
    <submittedName>
        <fullName evidence="1">Uncharacterized protein</fullName>
    </submittedName>
</protein>
<dbReference type="AlphaFoldDB" id="A0A8D8Q5P7"/>
<name>A0A8D8Q5P7_9HEMI</name>
<dbReference type="EMBL" id="HBUF01351729">
    <property type="protein sequence ID" value="CAG6714392.1"/>
    <property type="molecule type" value="Transcribed_RNA"/>
</dbReference>
<evidence type="ECO:0000313" key="1">
    <source>
        <dbReference type="EMBL" id="CAG6625552.1"/>
    </source>
</evidence>
<accession>A0A8D8Q5P7</accession>
<reference evidence="1" key="1">
    <citation type="submission" date="2021-05" db="EMBL/GenBank/DDBJ databases">
        <authorList>
            <person name="Alioto T."/>
            <person name="Alioto T."/>
            <person name="Gomez Garrido J."/>
        </authorList>
    </citation>
    <scope>NUCLEOTIDE SEQUENCE</scope>
</reference>
<dbReference type="EMBL" id="HBUF01060252">
    <property type="protein sequence ID" value="CAG6625554.1"/>
    <property type="molecule type" value="Transcribed_RNA"/>
</dbReference>
<dbReference type="EMBL" id="HBUF01060251">
    <property type="protein sequence ID" value="CAG6625552.1"/>
    <property type="molecule type" value="Transcribed_RNA"/>
</dbReference>
<dbReference type="EMBL" id="HBUF01351730">
    <property type="protein sequence ID" value="CAG6714395.1"/>
    <property type="molecule type" value="Transcribed_RNA"/>
</dbReference>
<organism evidence="1">
    <name type="scientific">Cacopsylla melanoneura</name>
    <dbReference type="NCBI Taxonomy" id="428564"/>
    <lineage>
        <taxon>Eukaryota</taxon>
        <taxon>Metazoa</taxon>
        <taxon>Ecdysozoa</taxon>
        <taxon>Arthropoda</taxon>
        <taxon>Hexapoda</taxon>
        <taxon>Insecta</taxon>
        <taxon>Pterygota</taxon>
        <taxon>Neoptera</taxon>
        <taxon>Paraneoptera</taxon>
        <taxon>Hemiptera</taxon>
        <taxon>Sternorrhyncha</taxon>
        <taxon>Psylloidea</taxon>
        <taxon>Psyllidae</taxon>
        <taxon>Psyllinae</taxon>
        <taxon>Cacopsylla</taxon>
    </lineage>
</organism>